<sequence length="404" mass="42581">MVVGGAGPLSHNRWWRAGTVQDVAPPEILDLGPGYLDPGLLPVDLVREAYSTALAEFGSAALTYGANQGAQALRKALAVRSARADGVACGAEQVLVTAGSSAALHLLATTMAAPGDVVLVDQVGGDLGRRILTDRGLRVREVPADPDGMDPRALGEAVTAERAAGNTVAFAYLTPTFHDPTGLLMPAARRRDIVETAADHELWIVEDGAYAELGLGPERPPCSLGGLARYRRVVRLGSFSKTLAPGLRLGWLVADREIVDRIAGSGLLASGGSLNHLASLAVAVLLRDGGYDSHLMWLRAQLLHRRDTLAEGLRERFGDGLDFAVPEGGVFLWLRSTVDERSGDELVSLADAHGVRVVPGARFGASGRRGVRLAYGLTPPSGLVTATHRLALAWKSGRALTRIS</sequence>
<dbReference type="InterPro" id="IPR015424">
    <property type="entry name" value="PyrdxlP-dep_Trfase"/>
</dbReference>
<dbReference type="Proteomes" id="UP001589693">
    <property type="component" value="Unassembled WGS sequence"/>
</dbReference>
<accession>A0ABV5ZQI7</accession>
<proteinExistence type="predicted"/>
<dbReference type="GO" id="GO:0008483">
    <property type="term" value="F:transaminase activity"/>
    <property type="evidence" value="ECO:0007669"/>
    <property type="project" value="UniProtKB-KW"/>
</dbReference>
<protein>
    <submittedName>
        <fullName evidence="2">Aminotransferase class I/II-fold pyridoxal phosphate-dependent enzyme</fullName>
    </submittedName>
</protein>
<dbReference type="Pfam" id="PF00155">
    <property type="entry name" value="Aminotran_1_2"/>
    <property type="match status" value="1"/>
</dbReference>
<dbReference type="EMBL" id="JBHLZU010000003">
    <property type="protein sequence ID" value="MFB9903159.1"/>
    <property type="molecule type" value="Genomic_DNA"/>
</dbReference>
<dbReference type="SUPFAM" id="SSF53383">
    <property type="entry name" value="PLP-dependent transferases"/>
    <property type="match status" value="1"/>
</dbReference>
<keyword evidence="2" id="KW-0808">Transferase</keyword>
<dbReference type="RefSeq" id="WP_377850343.1">
    <property type="nucleotide sequence ID" value="NZ_JBHLZU010000003.1"/>
</dbReference>
<feature type="domain" description="Aminotransferase class I/classII large" evidence="1">
    <location>
        <begin position="40"/>
        <end position="378"/>
    </location>
</feature>
<keyword evidence="3" id="KW-1185">Reference proteome</keyword>
<dbReference type="PANTHER" id="PTHR46577:SF2">
    <property type="entry name" value="TRANSCRIPTIONAL REGULATORY PROTEIN"/>
    <property type="match status" value="1"/>
</dbReference>
<name>A0ABV5ZQI7_9PSEU</name>
<dbReference type="PANTHER" id="PTHR46577">
    <property type="entry name" value="HTH-TYPE TRANSCRIPTIONAL REGULATORY PROTEIN GABR"/>
    <property type="match status" value="1"/>
</dbReference>
<reference evidence="2 3" key="1">
    <citation type="submission" date="2024-09" db="EMBL/GenBank/DDBJ databases">
        <authorList>
            <person name="Sun Q."/>
            <person name="Mori K."/>
        </authorList>
    </citation>
    <scope>NUCLEOTIDE SEQUENCE [LARGE SCALE GENOMIC DNA]</scope>
    <source>
        <strain evidence="2 3">TBRC 7907</strain>
    </source>
</reference>
<dbReference type="CDD" id="cd00609">
    <property type="entry name" value="AAT_like"/>
    <property type="match status" value="1"/>
</dbReference>
<comment type="caution">
    <text evidence="2">The sequence shown here is derived from an EMBL/GenBank/DDBJ whole genome shotgun (WGS) entry which is preliminary data.</text>
</comment>
<evidence type="ECO:0000313" key="3">
    <source>
        <dbReference type="Proteomes" id="UP001589693"/>
    </source>
</evidence>
<keyword evidence="2" id="KW-0032">Aminotransferase</keyword>
<dbReference type="Gene3D" id="3.90.1150.10">
    <property type="entry name" value="Aspartate Aminotransferase, domain 1"/>
    <property type="match status" value="1"/>
</dbReference>
<gene>
    <name evidence="2" type="ORF">ACFFQA_04335</name>
</gene>
<dbReference type="InterPro" id="IPR004839">
    <property type="entry name" value="Aminotransferase_I/II_large"/>
</dbReference>
<dbReference type="InterPro" id="IPR015422">
    <property type="entry name" value="PyrdxlP-dep_Trfase_small"/>
</dbReference>
<evidence type="ECO:0000313" key="2">
    <source>
        <dbReference type="EMBL" id="MFB9903159.1"/>
    </source>
</evidence>
<organism evidence="2 3">
    <name type="scientific">Allokutzneria oryzae</name>
    <dbReference type="NCBI Taxonomy" id="1378989"/>
    <lineage>
        <taxon>Bacteria</taxon>
        <taxon>Bacillati</taxon>
        <taxon>Actinomycetota</taxon>
        <taxon>Actinomycetes</taxon>
        <taxon>Pseudonocardiales</taxon>
        <taxon>Pseudonocardiaceae</taxon>
        <taxon>Allokutzneria</taxon>
    </lineage>
</organism>
<evidence type="ECO:0000259" key="1">
    <source>
        <dbReference type="Pfam" id="PF00155"/>
    </source>
</evidence>
<dbReference type="InterPro" id="IPR015421">
    <property type="entry name" value="PyrdxlP-dep_Trfase_major"/>
</dbReference>
<dbReference type="Gene3D" id="3.40.640.10">
    <property type="entry name" value="Type I PLP-dependent aspartate aminotransferase-like (Major domain)"/>
    <property type="match status" value="1"/>
</dbReference>
<dbReference type="InterPro" id="IPR051446">
    <property type="entry name" value="HTH_trans_reg/aminotransferase"/>
</dbReference>